<dbReference type="AlphaFoldDB" id="A0A1D3K7E1"/>
<name>A0A1D3K7E1_PSEVE</name>
<evidence type="ECO:0000313" key="2">
    <source>
        <dbReference type="Proteomes" id="UP000245431"/>
    </source>
</evidence>
<dbReference type="EMBL" id="LT599584">
    <property type="protein sequence ID" value="SBW84192.1"/>
    <property type="molecule type" value="Genomic_DNA"/>
</dbReference>
<dbReference type="Proteomes" id="UP000245431">
    <property type="component" value="Chromosome PVE_r2"/>
</dbReference>
<gene>
    <name evidence="1" type="ORF">PVE_R2G0163</name>
</gene>
<protein>
    <submittedName>
        <fullName evidence="1">Uncharacterized protein</fullName>
    </submittedName>
</protein>
<reference evidence="2" key="1">
    <citation type="submission" date="2016-07" db="EMBL/GenBank/DDBJ databases">
        <authorList>
            <person name="Florea S."/>
            <person name="Webb J.S."/>
            <person name="Jaromczyk J."/>
            <person name="Schardl C.L."/>
        </authorList>
    </citation>
    <scope>NUCLEOTIDE SEQUENCE [LARGE SCALE GENOMIC DNA]</scope>
    <source>
        <strain evidence="2">1YdBTEX2</strain>
    </source>
</reference>
<proteinExistence type="predicted"/>
<evidence type="ECO:0000313" key="1">
    <source>
        <dbReference type="EMBL" id="SBW84192.1"/>
    </source>
</evidence>
<accession>A0A1D3K7E1</accession>
<sequence>MIREYKLWKQKVISQAVSAHKESLDKVNQLGNPQIMALYDKILGALTGPHTIRVRRDPGLFDALRLRKAQRSFASALYHHQKVADLSK</sequence>
<organism evidence="1 2">
    <name type="scientific">Pseudomonas veronii 1YdBTEX2</name>
    <dbReference type="NCBI Taxonomy" id="1295141"/>
    <lineage>
        <taxon>Bacteria</taxon>
        <taxon>Pseudomonadati</taxon>
        <taxon>Pseudomonadota</taxon>
        <taxon>Gammaproteobacteria</taxon>
        <taxon>Pseudomonadales</taxon>
        <taxon>Pseudomonadaceae</taxon>
        <taxon>Pseudomonas</taxon>
    </lineage>
</organism>